<evidence type="ECO:0000256" key="3">
    <source>
        <dbReference type="SAM" id="MobiDB-lite"/>
    </source>
</evidence>
<dbReference type="SMART" id="SM00501">
    <property type="entry name" value="BRIGHT"/>
    <property type="match status" value="1"/>
</dbReference>
<dbReference type="PANTHER" id="PTHR10694:SF113">
    <property type="entry name" value="PROTEIN JUMONJI"/>
    <property type="match status" value="1"/>
</dbReference>
<evidence type="ECO:0000259" key="4">
    <source>
        <dbReference type="PROSITE" id="PS51011"/>
    </source>
</evidence>
<evidence type="ECO:0000313" key="8">
    <source>
        <dbReference type="Proteomes" id="UP000792457"/>
    </source>
</evidence>
<feature type="compositionally biased region" description="Acidic residues" evidence="3">
    <location>
        <begin position="2502"/>
        <end position="2515"/>
    </location>
</feature>
<keyword evidence="8" id="KW-1185">Reference proteome</keyword>
<dbReference type="Gene3D" id="2.60.120.650">
    <property type="entry name" value="Cupin"/>
    <property type="match status" value="1"/>
</dbReference>
<feature type="domain" description="ARID" evidence="4">
    <location>
        <begin position="2382"/>
        <end position="2474"/>
    </location>
</feature>
<feature type="compositionally biased region" description="Basic and acidic residues" evidence="3">
    <location>
        <begin position="1154"/>
        <end position="1163"/>
    </location>
</feature>
<feature type="compositionally biased region" description="Low complexity" evidence="3">
    <location>
        <begin position="2274"/>
        <end position="2295"/>
    </location>
</feature>
<feature type="compositionally biased region" description="Basic and acidic residues" evidence="3">
    <location>
        <begin position="277"/>
        <end position="289"/>
    </location>
</feature>
<feature type="region of interest" description="Disordered" evidence="3">
    <location>
        <begin position="1653"/>
        <end position="1785"/>
    </location>
</feature>
<accession>A0A8K0JWW5</accession>
<dbReference type="InterPro" id="IPR001606">
    <property type="entry name" value="ARID_dom"/>
</dbReference>
<feature type="compositionally biased region" description="Basic and acidic residues" evidence="3">
    <location>
        <begin position="777"/>
        <end position="953"/>
    </location>
</feature>
<feature type="compositionally biased region" description="Basic and acidic residues" evidence="3">
    <location>
        <begin position="511"/>
        <end position="542"/>
    </location>
</feature>
<feature type="compositionally biased region" description="Basic and acidic residues" evidence="3">
    <location>
        <begin position="175"/>
        <end position="186"/>
    </location>
</feature>
<reference evidence="7" key="1">
    <citation type="submission" date="2013-04" db="EMBL/GenBank/DDBJ databases">
        <authorList>
            <person name="Qu J."/>
            <person name="Murali S.C."/>
            <person name="Bandaranaike D."/>
            <person name="Bellair M."/>
            <person name="Blankenburg K."/>
            <person name="Chao H."/>
            <person name="Dinh H."/>
            <person name="Doddapaneni H."/>
            <person name="Downs B."/>
            <person name="Dugan-Rocha S."/>
            <person name="Elkadiri S."/>
            <person name="Gnanaolivu R.D."/>
            <person name="Hernandez B."/>
            <person name="Javaid M."/>
            <person name="Jayaseelan J.C."/>
            <person name="Lee S."/>
            <person name="Li M."/>
            <person name="Ming W."/>
            <person name="Munidasa M."/>
            <person name="Muniz J."/>
            <person name="Nguyen L."/>
            <person name="Ongeri F."/>
            <person name="Osuji N."/>
            <person name="Pu L.-L."/>
            <person name="Puazo M."/>
            <person name="Qu C."/>
            <person name="Quiroz J."/>
            <person name="Raj R."/>
            <person name="Weissenberger G."/>
            <person name="Xin Y."/>
            <person name="Zou X."/>
            <person name="Han Y."/>
            <person name="Richards S."/>
            <person name="Worley K."/>
            <person name="Muzny D."/>
            <person name="Gibbs R."/>
        </authorList>
    </citation>
    <scope>NUCLEOTIDE SEQUENCE</scope>
    <source>
        <strain evidence="7">Sampled in the wild</strain>
    </source>
</reference>
<feature type="region of interest" description="Disordered" evidence="3">
    <location>
        <begin position="1598"/>
        <end position="1621"/>
    </location>
</feature>
<feature type="compositionally biased region" description="Low complexity" evidence="3">
    <location>
        <begin position="1709"/>
        <end position="1724"/>
    </location>
</feature>
<feature type="compositionally biased region" description="Polar residues" evidence="3">
    <location>
        <begin position="767"/>
        <end position="776"/>
    </location>
</feature>
<feature type="non-terminal residue" evidence="7">
    <location>
        <position position="1"/>
    </location>
</feature>
<evidence type="ECO:0000259" key="6">
    <source>
        <dbReference type="PROSITE" id="PS51184"/>
    </source>
</evidence>
<dbReference type="PANTHER" id="PTHR10694">
    <property type="entry name" value="LYSINE-SPECIFIC DEMETHYLASE"/>
    <property type="match status" value="1"/>
</dbReference>
<dbReference type="SUPFAM" id="SSF51197">
    <property type="entry name" value="Clavaminate synthase-like"/>
    <property type="match status" value="1"/>
</dbReference>
<feature type="compositionally biased region" description="Basic and acidic residues" evidence="3">
    <location>
        <begin position="1423"/>
        <end position="1442"/>
    </location>
</feature>
<feature type="compositionally biased region" description="Basic and acidic residues" evidence="3">
    <location>
        <begin position="971"/>
        <end position="1019"/>
    </location>
</feature>
<reference evidence="7" key="2">
    <citation type="submission" date="2017-10" db="EMBL/GenBank/DDBJ databases">
        <title>Ladona fulva Genome sequencing and assembly.</title>
        <authorList>
            <person name="Murali S."/>
            <person name="Richards S."/>
            <person name="Bandaranaike D."/>
            <person name="Bellair M."/>
            <person name="Blankenburg K."/>
            <person name="Chao H."/>
            <person name="Dinh H."/>
            <person name="Doddapaneni H."/>
            <person name="Dugan-Rocha S."/>
            <person name="Elkadiri S."/>
            <person name="Gnanaolivu R."/>
            <person name="Hernandez B."/>
            <person name="Skinner E."/>
            <person name="Javaid M."/>
            <person name="Lee S."/>
            <person name="Li M."/>
            <person name="Ming W."/>
            <person name="Munidasa M."/>
            <person name="Muniz J."/>
            <person name="Nguyen L."/>
            <person name="Hughes D."/>
            <person name="Osuji N."/>
            <person name="Pu L.-L."/>
            <person name="Puazo M."/>
            <person name="Qu C."/>
            <person name="Quiroz J."/>
            <person name="Raj R."/>
            <person name="Weissenberger G."/>
            <person name="Xin Y."/>
            <person name="Zou X."/>
            <person name="Han Y."/>
            <person name="Worley K."/>
            <person name="Muzny D."/>
            <person name="Gibbs R."/>
        </authorList>
    </citation>
    <scope>NUCLEOTIDE SEQUENCE</scope>
    <source>
        <strain evidence="7">Sampled in the wild</strain>
    </source>
</reference>
<dbReference type="OrthoDB" id="8951118at2759"/>
<protein>
    <submittedName>
        <fullName evidence="7">Uncharacterized protein</fullName>
    </submittedName>
</protein>
<feature type="domain" description="JmjC" evidence="6">
    <location>
        <begin position="2590"/>
        <end position="2755"/>
    </location>
</feature>
<name>A0A8K0JWW5_LADFU</name>
<dbReference type="Proteomes" id="UP000792457">
    <property type="component" value="Unassembled WGS sequence"/>
</dbReference>
<feature type="region of interest" description="Disordered" evidence="3">
    <location>
        <begin position="266"/>
        <end position="299"/>
    </location>
</feature>
<feature type="compositionally biased region" description="Polar residues" evidence="3">
    <location>
        <begin position="43"/>
        <end position="52"/>
    </location>
</feature>
<dbReference type="GO" id="GO:0006338">
    <property type="term" value="P:chromatin remodeling"/>
    <property type="evidence" value="ECO:0007669"/>
    <property type="project" value="TreeGrafter"/>
</dbReference>
<dbReference type="GO" id="GO:0010468">
    <property type="term" value="P:regulation of gene expression"/>
    <property type="evidence" value="ECO:0007669"/>
    <property type="project" value="TreeGrafter"/>
</dbReference>
<feature type="compositionally biased region" description="Polar residues" evidence="3">
    <location>
        <begin position="1726"/>
        <end position="1772"/>
    </location>
</feature>
<evidence type="ECO:0000256" key="1">
    <source>
        <dbReference type="ARBA" id="ARBA00004123"/>
    </source>
</evidence>
<feature type="compositionally biased region" description="Basic and acidic residues" evidence="3">
    <location>
        <begin position="1105"/>
        <end position="1130"/>
    </location>
</feature>
<feature type="region of interest" description="Disordered" evidence="3">
    <location>
        <begin position="1423"/>
        <end position="1443"/>
    </location>
</feature>
<feature type="region of interest" description="Disordered" evidence="3">
    <location>
        <begin position="689"/>
        <end position="953"/>
    </location>
</feature>
<comment type="subcellular location">
    <subcellularLocation>
        <location evidence="1">Nucleus</location>
    </subcellularLocation>
</comment>
<dbReference type="InterPro" id="IPR003347">
    <property type="entry name" value="JmjC_dom"/>
</dbReference>
<feature type="compositionally biased region" description="Basic and acidic residues" evidence="3">
    <location>
        <begin position="1694"/>
        <end position="1708"/>
    </location>
</feature>
<dbReference type="SMART" id="SM01014">
    <property type="entry name" value="ARID"/>
    <property type="match status" value="1"/>
</dbReference>
<feature type="domain" description="JmjN" evidence="5">
    <location>
        <begin position="2318"/>
        <end position="2359"/>
    </location>
</feature>
<feature type="compositionally biased region" description="Low complexity" evidence="3">
    <location>
        <begin position="138"/>
        <end position="157"/>
    </location>
</feature>
<dbReference type="GO" id="GO:0005634">
    <property type="term" value="C:nucleus"/>
    <property type="evidence" value="ECO:0007669"/>
    <property type="project" value="UniProtKB-SubCell"/>
</dbReference>
<feature type="region of interest" description="Disordered" evidence="3">
    <location>
        <begin position="312"/>
        <end position="412"/>
    </location>
</feature>
<evidence type="ECO:0000313" key="7">
    <source>
        <dbReference type="EMBL" id="KAG8224132.1"/>
    </source>
</evidence>
<evidence type="ECO:0000256" key="2">
    <source>
        <dbReference type="ARBA" id="ARBA00023242"/>
    </source>
</evidence>
<dbReference type="PROSITE" id="PS51184">
    <property type="entry name" value="JMJC"/>
    <property type="match status" value="1"/>
</dbReference>
<proteinExistence type="predicted"/>
<dbReference type="EMBL" id="KZ308184">
    <property type="protein sequence ID" value="KAG8224132.1"/>
    <property type="molecule type" value="Genomic_DNA"/>
</dbReference>
<feature type="region of interest" description="Disordered" evidence="3">
    <location>
        <begin position="1"/>
        <end position="75"/>
    </location>
</feature>
<feature type="region of interest" description="Disordered" evidence="3">
    <location>
        <begin position="971"/>
        <end position="1195"/>
    </location>
</feature>
<feature type="compositionally biased region" description="Polar residues" evidence="3">
    <location>
        <begin position="1871"/>
        <end position="1889"/>
    </location>
</feature>
<dbReference type="Pfam" id="PF01388">
    <property type="entry name" value="ARID"/>
    <property type="match status" value="1"/>
</dbReference>
<feature type="region of interest" description="Disordered" evidence="3">
    <location>
        <begin position="104"/>
        <end position="198"/>
    </location>
</feature>
<organism evidence="7 8">
    <name type="scientific">Ladona fulva</name>
    <name type="common">Scarce chaser dragonfly</name>
    <name type="synonym">Libellula fulva</name>
    <dbReference type="NCBI Taxonomy" id="123851"/>
    <lineage>
        <taxon>Eukaryota</taxon>
        <taxon>Metazoa</taxon>
        <taxon>Ecdysozoa</taxon>
        <taxon>Arthropoda</taxon>
        <taxon>Hexapoda</taxon>
        <taxon>Insecta</taxon>
        <taxon>Pterygota</taxon>
        <taxon>Palaeoptera</taxon>
        <taxon>Odonata</taxon>
        <taxon>Epiprocta</taxon>
        <taxon>Anisoptera</taxon>
        <taxon>Libelluloidea</taxon>
        <taxon>Libellulidae</taxon>
        <taxon>Ladona</taxon>
    </lineage>
</organism>
<feature type="compositionally biased region" description="Basic and acidic residues" evidence="3">
    <location>
        <begin position="1663"/>
        <end position="1676"/>
    </location>
</feature>
<feature type="compositionally biased region" description="Polar residues" evidence="3">
    <location>
        <begin position="314"/>
        <end position="333"/>
    </location>
</feature>
<feature type="compositionally biased region" description="Low complexity" evidence="3">
    <location>
        <begin position="1852"/>
        <end position="1870"/>
    </location>
</feature>
<dbReference type="GO" id="GO:0003677">
    <property type="term" value="F:DNA binding"/>
    <property type="evidence" value="ECO:0007669"/>
    <property type="project" value="InterPro"/>
</dbReference>
<evidence type="ECO:0000259" key="5">
    <source>
        <dbReference type="PROSITE" id="PS51183"/>
    </source>
</evidence>
<dbReference type="InterPro" id="IPR036431">
    <property type="entry name" value="ARID_dom_sf"/>
</dbReference>
<feature type="region of interest" description="Disordered" evidence="3">
    <location>
        <begin position="2169"/>
        <end position="2317"/>
    </location>
</feature>
<feature type="compositionally biased region" description="Basic and acidic residues" evidence="3">
    <location>
        <begin position="704"/>
        <end position="714"/>
    </location>
</feature>
<feature type="region of interest" description="Disordered" evidence="3">
    <location>
        <begin position="511"/>
        <end position="590"/>
    </location>
</feature>
<dbReference type="SMART" id="SM00545">
    <property type="entry name" value="JmjN"/>
    <property type="match status" value="1"/>
</dbReference>
<dbReference type="FunFam" id="1.10.150.60:FF:000012">
    <property type="entry name" value="Blast:Protein Jumonji"/>
    <property type="match status" value="1"/>
</dbReference>
<feature type="compositionally biased region" description="Low complexity" evidence="3">
    <location>
        <begin position="715"/>
        <end position="725"/>
    </location>
</feature>
<comment type="caution">
    <text evidence="7">The sequence shown here is derived from an EMBL/GenBank/DDBJ whole genome shotgun (WGS) entry which is preliminary data.</text>
</comment>
<dbReference type="PROSITE" id="PS51011">
    <property type="entry name" value="ARID"/>
    <property type="match status" value="1"/>
</dbReference>
<dbReference type="Gene3D" id="1.10.150.60">
    <property type="entry name" value="ARID DNA-binding domain"/>
    <property type="match status" value="1"/>
</dbReference>
<dbReference type="Pfam" id="PF02373">
    <property type="entry name" value="JmjC"/>
    <property type="match status" value="1"/>
</dbReference>
<feature type="compositionally biased region" description="Polar residues" evidence="3">
    <location>
        <begin position="1094"/>
        <end position="1104"/>
    </location>
</feature>
<feature type="compositionally biased region" description="Basic and acidic residues" evidence="3">
    <location>
        <begin position="549"/>
        <end position="582"/>
    </location>
</feature>
<gene>
    <name evidence="7" type="ORF">J437_LFUL001826</name>
</gene>
<feature type="region of interest" description="Disordered" evidence="3">
    <location>
        <begin position="2491"/>
        <end position="2515"/>
    </location>
</feature>
<dbReference type="PROSITE" id="PS51183">
    <property type="entry name" value="JMJN"/>
    <property type="match status" value="1"/>
</dbReference>
<dbReference type="CDD" id="cd16870">
    <property type="entry name" value="ARID_JARD2"/>
    <property type="match status" value="1"/>
</dbReference>
<dbReference type="Pfam" id="PF02375">
    <property type="entry name" value="JmjN"/>
    <property type="match status" value="1"/>
</dbReference>
<dbReference type="SUPFAM" id="SSF46774">
    <property type="entry name" value="ARID-like"/>
    <property type="match status" value="1"/>
</dbReference>
<feature type="region of interest" description="Disordered" evidence="3">
    <location>
        <begin position="1798"/>
        <end position="1890"/>
    </location>
</feature>
<sequence>MQRNMVINRSDAKKRKKEGEMLDNSLPESPKRTKVHAQRKFAQGSSLSSPTMTPVKDKDKSKTNGSVSASELIPSKRPKTEDFLTFLCLRGTPILPPRLDFFNLASVPDGQDEEQVQQVPETNKDSMRNKTVPLHNNSKLTSVSVPSPKSSPKLPVKVTEKKTDPCDVSSSGIGRKSEKTESKESGIRNGNAVNKRSTTAVQALKKKYQEQRLAKQRGNAISKLVQIVKEKSMMRTRSSTSTDSIHLTGRSQPIVKLEKLSKSKLLKKASDKSVVSPKKDQSAKKEETSPRNSIQRVTRSIVVLKEVHTKISDNSDANGSNVTDRASSGQTKRSSLRSHGSHILLEEAPLSKRKNGNRLSSSEKQNTKPTKDINKSITDAPLAKKTKSKSPTKGSGKEFASSLSDFSSDDDQPLVKKASKMSIQNVRRTKLVKKALKRINMKNRKPSRMMTRSQQHRPVTSLHRIPHRPTRKTKEAATVFMELIGKKWTSPEEDNPEDELVALVNFPDVRKMNKQGKGDSENKVKHTNETSKKEASLKEKSKSFVKADVSGKKISDTKEKGREVPRGDKDKKNSNDKEDIKKTLSAKQSKPVMIQKEKILREKMRKKAGKVLCNKTAHSKCISAKVIRNKVGVLKGKITTHQVQTRNRALRSDPSNEVMNKHIIEEREVVVVESDNKITSTYRLTRQSLKGFEEPPALPPKPVSENKVEPKTKSSESSGSPGRASRTPRKSASKSTSFHPRSSSSQSDEKFSDSDEEPLGRKVIKNLRQSVGASKSTPEKKDGKVEQDEKAKETGKRLEEKGKDVTKKGDEKLKDNLKKTDDKLKESVKKGDEKLKESTKKASEKSKEINKKAEEKSKENMSKTEEKSKDTAKKVDEKLKDNISKTEDKPKESVKKGDEKSKDNLKKGCDKSKDNIKKIDDKPKEANKKVADKFRKGDEKLKDSMKKVDDNVKEIHKKLEEKSKKLEEKLKELDKKVDDKLRESTKKSDEKLKEVSRKTDNKSKDSAKKSDDKTKEVSRRSSVTSKTVEEEIEAAVSERSTRARSSKISAALSDISKSLKSPAVDNSGEKIVKANNVEALKENDSPHNLLQKRLSPSSPNSPNDEITKRVTRNDKPKVSELVTKTEEVKTAKKKLGIDSITENLKKTAASNRSKAKDSTKEDSESISTKCEGKRPLDMTITDGNHANEIGLSDSKKLKMSLENSKSNSPATSKLREECSLSNFNEKEKFLSMGSKVDEALKSMKKDAVCPLISDTEIPIELLKMDPSLKKKSFTSSSLSKKEQLKQPFIKKTVSSELAARHREPLEVRCDKMREKSILLSIETQAHGGLILKQAVLPCENGEIEFSKLKDCETLSQPSTSLGNLSRKFETPPSNSSTPLVLPNVSSSARCSCTCKSWVSNSANVSSCPLHGEITNADQVSVNKDQKLKDVESPSKDSRKSVDDTVNAESLHNTSAFGTDVDSFNDIECGDSEVRRKVSKTVEEIEKWLLVSDIMNSGKLSEERDKPEESDLQANRIEFDNLRAAMLESRNPGIAQPDEVKDKKLPHSRLVNKTLESVEKGIGIPLDTFYNKVSQKSKVSDFMSFQSQRVKEEDIGVLPSTSRQGQLSEIHPPKAGKTSVMKGKIDGSKTLDISNTEEKVCKLELELKVESKEVTSHVSLTSKGKSETKKISPKEKNTGNVGSGKKSSNLKSVRQKAEGKTKVIKEDKSSVLLKSAKSSPLVKSPQMKHSQGQQIQTSSVASNTDVTNLVESSSLLKSDVPKSQRSPNILTSTPEKKPIFLKGGNNFTVRKPKERVVRRTPSVGAFSPENESSVYAFETEDREAPPPCTPFRRKTKDGSTNTSPGKQHHRHSSSSSSESSSIICSEIGSPSRKSASSEIVHSSKSVTPENSFCGGLDINLDSAKNLTCTTSIAIQVNLDESSTQTPKSPPISVPIYIPSSSREIGLSTSSSSPLVLVPETRSTECSTQTDVGEANEKIDSESIEAPVTQKQPHTSEGHLFYIPLRPTPMVNQTPGIGPSSASLAANQLIRGVAVKLGTEGPTGPNQRVIMHAELVTEPPQFGPTIQCQTGSLSAASATFSADLQDVKGTPFVAATNRYLQFQLHYLHELNCFLLVPLMSLILAPLRASIQHIHSTVVNLPADPNHLCHPSILPISVVGTTAQPLLTQTQSIVSRPSIPPPVGTVQPTTRPRPLSLGEARSSSSCVSSTQTETVKVDSNKSPQTTVTEPPKIVKPPPKSKENLAGSDHASPGPSGSKATPGSGKRSQPKSKGRGSSGPSNDSESSLSSNKASSSSVSLTNHPNPMSAFPGKGNPPRMVEAPTFHPTEKEFQDPLEFIERIRPVAEKFGLCRVVPPPNFKPDCQVSDDMRFTAYNQYVHKMFHRWGPNVKEMMVIKKYLKTQSISLTHPPWIGGMEVDLPRLYQTVQSFGGLKEVIEKKKWQRVADGMRIPKSAQDRVTKLDDIYCKYLLPYDTLSPDERQKLFDDIEKEWGDRENQPLNLEGQGNDDDSEGDGPDEFDECIVKGRSMALNAFYRIARNTMATWFRQPEPSAGEVETEYWRHVTTRTNHVCVHSGSIDSSVWGYGFPCTKGSPLAKHPWNLKIFTNNSGSILRSMGPVMGVTVPTLHVGMLFTTCCWYRDPHGLPWVEYLHTGASKIWYGIPDSQSAAFRTAMTKLVPRYCRNKTIWLPSDTAMVPPNLLVKNGVSLCRTVQEPGQFILVFPRAFTSSICAGYLVSESVYFSQPGWLSTAEEVFKDIKESCEPSMFSLKRFLIRIATDPKSHVDVLKQVLPMIFRIREDELEKRKQLSLLGLKSSERLPQQPVKRNRKGPRSTQDDDGDYECEICRANLYVSL</sequence>
<feature type="region of interest" description="Disordered" evidence="3">
    <location>
        <begin position="445"/>
        <end position="473"/>
    </location>
</feature>
<keyword evidence="2" id="KW-0539">Nucleus</keyword>
<dbReference type="GO" id="GO:0000785">
    <property type="term" value="C:chromatin"/>
    <property type="evidence" value="ECO:0007669"/>
    <property type="project" value="TreeGrafter"/>
</dbReference>
<feature type="compositionally biased region" description="Basic and acidic residues" evidence="3">
    <location>
        <begin position="365"/>
        <end position="374"/>
    </location>
</feature>
<dbReference type="InterPro" id="IPR003349">
    <property type="entry name" value="JmjN"/>
</dbReference>